<dbReference type="InterPro" id="IPR005331">
    <property type="entry name" value="Sulfotransferase"/>
</dbReference>
<accession>A0A9D4YUK4</accession>
<feature type="compositionally biased region" description="Polar residues" evidence="9">
    <location>
        <begin position="29"/>
        <end position="40"/>
    </location>
</feature>
<dbReference type="PANTHER" id="PTHR12137:SF54">
    <property type="entry name" value="CARBOHYDRATE SULFOTRANSFERASE"/>
    <property type="match status" value="1"/>
</dbReference>
<dbReference type="Pfam" id="PF03567">
    <property type="entry name" value="Sulfotransfer_2"/>
    <property type="match status" value="1"/>
</dbReference>
<dbReference type="EMBL" id="SIDB01000010">
    <property type="protein sequence ID" value="KAI3427114.1"/>
    <property type="molecule type" value="Genomic_DNA"/>
</dbReference>
<comment type="subcellular location">
    <subcellularLocation>
        <location evidence="1">Golgi apparatus membrane</location>
        <topology evidence="1">Single-pass type II membrane protein</topology>
    </subcellularLocation>
</comment>
<evidence type="ECO:0000256" key="1">
    <source>
        <dbReference type="ARBA" id="ARBA00004323"/>
    </source>
</evidence>
<organism evidence="10 11">
    <name type="scientific">Chlorella vulgaris</name>
    <name type="common">Green alga</name>
    <dbReference type="NCBI Taxonomy" id="3077"/>
    <lineage>
        <taxon>Eukaryota</taxon>
        <taxon>Viridiplantae</taxon>
        <taxon>Chlorophyta</taxon>
        <taxon>core chlorophytes</taxon>
        <taxon>Trebouxiophyceae</taxon>
        <taxon>Chlorellales</taxon>
        <taxon>Chlorellaceae</taxon>
        <taxon>Chlorella clade</taxon>
        <taxon>Chlorella</taxon>
    </lineage>
</organism>
<evidence type="ECO:0000313" key="11">
    <source>
        <dbReference type="Proteomes" id="UP001055712"/>
    </source>
</evidence>
<evidence type="ECO:0000256" key="3">
    <source>
        <dbReference type="ARBA" id="ARBA00022679"/>
    </source>
</evidence>
<proteinExistence type="inferred from homology"/>
<comment type="caution">
    <text evidence="10">The sequence shown here is derived from an EMBL/GenBank/DDBJ whole genome shotgun (WGS) entry which is preliminary data.</text>
</comment>
<evidence type="ECO:0008006" key="12">
    <source>
        <dbReference type="Google" id="ProtNLM"/>
    </source>
</evidence>
<evidence type="ECO:0000256" key="8">
    <source>
        <dbReference type="ARBA" id="ARBA00023180"/>
    </source>
</evidence>
<evidence type="ECO:0000256" key="5">
    <source>
        <dbReference type="ARBA" id="ARBA00022989"/>
    </source>
</evidence>
<feature type="region of interest" description="Disordered" evidence="9">
    <location>
        <begin position="29"/>
        <end position="51"/>
    </location>
</feature>
<dbReference type="InterPro" id="IPR018011">
    <property type="entry name" value="Carb_sulfotrans_8-10"/>
</dbReference>
<evidence type="ECO:0000256" key="9">
    <source>
        <dbReference type="SAM" id="MobiDB-lite"/>
    </source>
</evidence>
<keyword evidence="7" id="KW-0472">Membrane</keyword>
<sequence length="390" mass="43788">MCTVLFEVYTAGQRRGCAAGNSTNRHAAALTSSPTRNSETLAEPRSVDGGAHDTGAMSWQQVDELMQQSSAVHGRQRKGGMPANWPALLAHMTNKNAQLHGVPEFMSEAVFKWFAAAHTYDKASGQSNRHLQSPVPPCHFYVDHKYRILYVRTTKTASTSISVTLGMKENPMACKWSQAACWAKCKDKPVCLAYIWDAEELKKVWRDYTVFSFVRNPWARAISSWMHIHKLGLKKFCHERFARFAEAPSVYGAKCLSNPACCLLRFGWILEHLEPQSRCLFDASGRSSVDFIGRVEHIDEDMKELLALVNSRRPMGTQALTVDTMPQLMAAEHNLTRKVDEKRQRYAELYLSSASALDDVRSYFHRDFEMLRFAGGSLPQQSTGGNAAVT</sequence>
<keyword evidence="3" id="KW-0808">Transferase</keyword>
<evidence type="ECO:0000256" key="4">
    <source>
        <dbReference type="ARBA" id="ARBA00022692"/>
    </source>
</evidence>
<keyword evidence="8" id="KW-0325">Glycoprotein</keyword>
<dbReference type="PANTHER" id="PTHR12137">
    <property type="entry name" value="CARBOHYDRATE SULFOTRANSFERASE"/>
    <property type="match status" value="1"/>
</dbReference>
<dbReference type="GO" id="GO:0016051">
    <property type="term" value="P:carbohydrate biosynthetic process"/>
    <property type="evidence" value="ECO:0007669"/>
    <property type="project" value="InterPro"/>
</dbReference>
<name>A0A9D4YUK4_CHLVU</name>
<dbReference type="AlphaFoldDB" id="A0A9D4YUK4"/>
<evidence type="ECO:0000256" key="7">
    <source>
        <dbReference type="ARBA" id="ARBA00023136"/>
    </source>
</evidence>
<evidence type="ECO:0000313" key="10">
    <source>
        <dbReference type="EMBL" id="KAI3427114.1"/>
    </source>
</evidence>
<keyword evidence="11" id="KW-1185">Reference proteome</keyword>
<protein>
    <recommendedName>
        <fullName evidence="12">Sulfotransferase</fullName>
    </recommendedName>
</protein>
<dbReference type="GO" id="GO:0000139">
    <property type="term" value="C:Golgi membrane"/>
    <property type="evidence" value="ECO:0007669"/>
    <property type="project" value="UniProtKB-SubCell"/>
</dbReference>
<evidence type="ECO:0000256" key="2">
    <source>
        <dbReference type="ARBA" id="ARBA00006339"/>
    </source>
</evidence>
<comment type="similarity">
    <text evidence="2">Belongs to the sulfotransferase 2 family.</text>
</comment>
<keyword evidence="5" id="KW-1133">Transmembrane helix</keyword>
<reference evidence="10" key="1">
    <citation type="journal article" date="2019" name="Plant J.">
        <title>Chlorella vulgaris genome assembly and annotation reveals the molecular basis for metabolic acclimation to high light conditions.</title>
        <authorList>
            <person name="Cecchin M."/>
            <person name="Marcolungo L."/>
            <person name="Rossato M."/>
            <person name="Girolomoni L."/>
            <person name="Cosentino E."/>
            <person name="Cuine S."/>
            <person name="Li-Beisson Y."/>
            <person name="Delledonne M."/>
            <person name="Ballottari M."/>
        </authorList>
    </citation>
    <scope>NUCLEOTIDE SEQUENCE</scope>
    <source>
        <strain evidence="10">211/11P</strain>
    </source>
</reference>
<gene>
    <name evidence="10" type="ORF">D9Q98_007051</name>
</gene>
<dbReference type="Proteomes" id="UP001055712">
    <property type="component" value="Unassembled WGS sequence"/>
</dbReference>
<dbReference type="OrthoDB" id="48731at2759"/>
<dbReference type="GO" id="GO:0008146">
    <property type="term" value="F:sulfotransferase activity"/>
    <property type="evidence" value="ECO:0007669"/>
    <property type="project" value="InterPro"/>
</dbReference>
<reference evidence="10" key="2">
    <citation type="submission" date="2020-11" db="EMBL/GenBank/DDBJ databases">
        <authorList>
            <person name="Cecchin M."/>
            <person name="Marcolungo L."/>
            <person name="Rossato M."/>
            <person name="Girolomoni L."/>
            <person name="Cosentino E."/>
            <person name="Cuine S."/>
            <person name="Li-Beisson Y."/>
            <person name="Delledonne M."/>
            <person name="Ballottari M."/>
        </authorList>
    </citation>
    <scope>NUCLEOTIDE SEQUENCE</scope>
    <source>
        <strain evidence="10">211/11P</strain>
        <tissue evidence="10">Whole cell</tissue>
    </source>
</reference>
<evidence type="ECO:0000256" key="6">
    <source>
        <dbReference type="ARBA" id="ARBA00023034"/>
    </source>
</evidence>
<keyword evidence="4" id="KW-0812">Transmembrane</keyword>
<keyword evidence="6" id="KW-0333">Golgi apparatus</keyword>